<evidence type="ECO:0000256" key="1">
    <source>
        <dbReference type="ARBA" id="ARBA00010554"/>
    </source>
</evidence>
<evidence type="ECO:0000313" key="3">
    <source>
        <dbReference type="Proteomes" id="UP000664277"/>
    </source>
</evidence>
<gene>
    <name evidence="2" type="ORF">J0M35_00465</name>
</gene>
<dbReference type="Gene3D" id="3.30.70.120">
    <property type="match status" value="1"/>
</dbReference>
<dbReference type="InterPro" id="IPR015867">
    <property type="entry name" value="N-reg_PII/ATP_PRibTrfase_C"/>
</dbReference>
<dbReference type="SUPFAM" id="SSF54913">
    <property type="entry name" value="GlnB-like"/>
    <property type="match status" value="1"/>
</dbReference>
<dbReference type="Pfam" id="PF02641">
    <property type="entry name" value="DUF190"/>
    <property type="match status" value="1"/>
</dbReference>
<reference evidence="2" key="1">
    <citation type="submission" date="2021-02" db="EMBL/GenBank/DDBJ databases">
        <title>Genome-Resolved Metagenomics of a Microbial Community Performing Photosynthetic Biological Nutrient Removal.</title>
        <authorList>
            <person name="Mcdaniel E.A."/>
        </authorList>
    </citation>
    <scope>NUCLEOTIDE SEQUENCE</scope>
    <source>
        <strain evidence="2">UWPOB_OBS1</strain>
    </source>
</reference>
<proteinExistence type="inferred from homology"/>
<name>A0A8J7TKJ5_9BACT</name>
<sequence>MVDKKAGLLLRIFIGESEKKNGRPLYEWLVNEARHRGIAGATVFRGIMGFGAHSLVHTSKILDLASNLPVVVELSDTAEKIQDFLAVVEESIKDGMATLQEIEMHIYSSK</sequence>
<comment type="similarity">
    <text evidence="1">Belongs to the UPF0166 family.</text>
</comment>
<accession>A0A8J7TKJ5</accession>
<dbReference type="Proteomes" id="UP000664277">
    <property type="component" value="Unassembled WGS sequence"/>
</dbReference>
<comment type="caution">
    <text evidence="2">The sequence shown here is derived from an EMBL/GenBank/DDBJ whole genome shotgun (WGS) entry which is preliminary data.</text>
</comment>
<dbReference type="PANTHER" id="PTHR35983">
    <property type="entry name" value="UPF0166 PROTEIN TM_0021"/>
    <property type="match status" value="1"/>
</dbReference>
<dbReference type="InterPro" id="IPR003793">
    <property type="entry name" value="UPF0166"/>
</dbReference>
<evidence type="ECO:0000313" key="2">
    <source>
        <dbReference type="EMBL" id="MBN8658805.1"/>
    </source>
</evidence>
<organism evidence="2 3">
    <name type="scientific">Candidatus Obscuribacter phosphatis</name>
    <dbReference type="NCBI Taxonomy" id="1906157"/>
    <lineage>
        <taxon>Bacteria</taxon>
        <taxon>Bacillati</taxon>
        <taxon>Candidatus Melainabacteria</taxon>
        <taxon>Candidatus Obscuribacterales</taxon>
        <taxon>Candidatus Obscuribacteraceae</taxon>
        <taxon>Candidatus Obscuribacter</taxon>
    </lineage>
</organism>
<protein>
    <submittedName>
        <fullName evidence="2">DUF190 domain-containing protein</fullName>
    </submittedName>
</protein>
<dbReference type="AlphaFoldDB" id="A0A8J7TKJ5"/>
<dbReference type="EMBL" id="JAFLCK010000001">
    <property type="protein sequence ID" value="MBN8658805.1"/>
    <property type="molecule type" value="Genomic_DNA"/>
</dbReference>
<dbReference type="PANTHER" id="PTHR35983:SF1">
    <property type="entry name" value="UPF0166 PROTEIN TM_0021"/>
    <property type="match status" value="1"/>
</dbReference>
<dbReference type="InterPro" id="IPR011322">
    <property type="entry name" value="N-reg_PII-like_a/b"/>
</dbReference>